<dbReference type="RefSeq" id="WP_344954587.1">
    <property type="nucleotide sequence ID" value="NZ_BAAAZG010000047.1"/>
</dbReference>
<evidence type="ECO:0000256" key="2">
    <source>
        <dbReference type="ARBA" id="ARBA00022692"/>
    </source>
</evidence>
<feature type="domain" description="ABC-2 type transporter transmembrane" evidence="7">
    <location>
        <begin position="500"/>
        <end position="699"/>
    </location>
</feature>
<evidence type="ECO:0000256" key="5">
    <source>
        <dbReference type="SAM" id="MobiDB-lite"/>
    </source>
</evidence>
<keyword evidence="9" id="KW-1185">Reference proteome</keyword>
<feature type="transmembrane region" description="Helical" evidence="6">
    <location>
        <begin position="21"/>
        <end position="45"/>
    </location>
</feature>
<feature type="region of interest" description="Disordered" evidence="5">
    <location>
        <begin position="195"/>
        <end position="214"/>
    </location>
</feature>
<evidence type="ECO:0000313" key="8">
    <source>
        <dbReference type="EMBL" id="GAA4091863.1"/>
    </source>
</evidence>
<keyword evidence="3 6" id="KW-1133">Transmembrane helix</keyword>
<dbReference type="SUPFAM" id="SSF58104">
    <property type="entry name" value="Methyl-accepting chemotaxis protein (MCP) signaling domain"/>
    <property type="match status" value="1"/>
</dbReference>
<feature type="region of interest" description="Disordered" evidence="5">
    <location>
        <begin position="219"/>
        <end position="241"/>
    </location>
</feature>
<evidence type="ECO:0000256" key="4">
    <source>
        <dbReference type="ARBA" id="ARBA00023136"/>
    </source>
</evidence>
<comment type="subcellular location">
    <subcellularLocation>
        <location evidence="1">Membrane</location>
        <topology evidence="1">Multi-pass membrane protein</topology>
    </subcellularLocation>
</comment>
<evidence type="ECO:0000313" key="9">
    <source>
        <dbReference type="Proteomes" id="UP001500683"/>
    </source>
</evidence>
<sequence length="719" mass="75696">MRLPAVSTAGLELRRFQRNRLTRIALAALVLLPLLYAGLYLWSFWDPYARLSHVPVALVDEDRPAKAGDRTVHAGADLAAELKRRQVFDWRTVDAREAREGVRSGRYYMALTIPSDFSARIAAPSGDGTPAAAALRLQLNDANNYVIGTLAESAFKEISAAAGEDATRGYLDQIFVSFGKLHGELGRAADGAGRLADGAGQAEQGADRLAKGAQEAEQGAGKLKNGIGEAQSGSRRLTSGLDTLHDGTQRLAEGNRQLNAGVQQLVARVDQAADVAVPLLRDNAPEIRRGALAVADAADDLADAADTLPAQTGQAVRRAERAQADLERTLREHPEIPADTRQKLRQAAGEVVAVARQVDSYVREHTGDLRKVATQARAVERSARKIAADAPALADRIDRARRDVDRLGKGAAQAAAGAAQVNDGTGRLLSGASQLTGGLGTLSGGAGELQSGLGRLSGGAVDLGTALAQISDGNRELADGLHEGAGQVPAYGKDERQARADMMSSPVRLASTNDNKVANYGTGFAPFFVPLALWVGGMVVYMLLRPLNPRALAGTAPGWRVALAGWLPAVTIGIGQVCVVLAVLHFGLGLHARHWVGLVAFLSLASAAFLAVIQWVNARFGPAGRIVALALLMLQLTSAAGTYPIETSPGFFQAIQPYLPMPWAVRAVRHLIAGGDPAAVWQGGAVLAAFLAGGLALTALAARHNRVWTVKRLHPALKL</sequence>
<dbReference type="EMBL" id="BAAAZG010000047">
    <property type="protein sequence ID" value="GAA4091863.1"/>
    <property type="molecule type" value="Genomic_DNA"/>
</dbReference>
<evidence type="ECO:0000256" key="1">
    <source>
        <dbReference type="ARBA" id="ARBA00004141"/>
    </source>
</evidence>
<feature type="compositionally biased region" description="Polar residues" evidence="5">
    <location>
        <begin position="231"/>
        <end position="241"/>
    </location>
</feature>
<feature type="transmembrane region" description="Helical" evidence="6">
    <location>
        <begin position="623"/>
        <end position="643"/>
    </location>
</feature>
<evidence type="ECO:0000256" key="6">
    <source>
        <dbReference type="SAM" id="Phobius"/>
    </source>
</evidence>
<gene>
    <name evidence="8" type="ORF">GCM10022214_61520</name>
</gene>
<dbReference type="NCBIfam" id="TIGR03057">
    <property type="entry name" value="xxxLxxG_by_4"/>
    <property type="match status" value="3"/>
</dbReference>
<dbReference type="InterPro" id="IPR017500">
    <property type="entry name" value="Phage_infect_YhgE_N"/>
</dbReference>
<dbReference type="InterPro" id="IPR051328">
    <property type="entry name" value="T7SS_ABC-Transporter"/>
</dbReference>
<feature type="transmembrane region" description="Helical" evidence="6">
    <location>
        <begin position="679"/>
        <end position="702"/>
    </location>
</feature>
<evidence type="ECO:0000256" key="3">
    <source>
        <dbReference type="ARBA" id="ARBA00022989"/>
    </source>
</evidence>
<dbReference type="Gene3D" id="1.10.287.950">
    <property type="entry name" value="Methyl-accepting chemotaxis protein"/>
    <property type="match status" value="1"/>
</dbReference>
<dbReference type="PANTHER" id="PTHR43077">
    <property type="entry name" value="TRANSPORT PERMEASE YVFS-RELATED"/>
    <property type="match status" value="1"/>
</dbReference>
<name>A0ABP7WME0_9ACTN</name>
<dbReference type="Gene3D" id="3.40.1710.10">
    <property type="entry name" value="abc type-2 transporter like domain"/>
    <property type="match status" value="1"/>
</dbReference>
<dbReference type="Pfam" id="PF12698">
    <property type="entry name" value="ABC2_membrane_3"/>
    <property type="match status" value="2"/>
</dbReference>
<feature type="transmembrane region" description="Helical" evidence="6">
    <location>
        <begin position="594"/>
        <end position="616"/>
    </location>
</feature>
<feature type="compositionally biased region" description="Low complexity" evidence="5">
    <location>
        <begin position="195"/>
        <end position="204"/>
    </location>
</feature>
<protein>
    <submittedName>
        <fullName evidence="8">YhgE/Pip domain-containing protein</fullName>
    </submittedName>
</protein>
<dbReference type="InterPro" id="IPR023908">
    <property type="entry name" value="xxxLxxG_rpt"/>
</dbReference>
<dbReference type="NCBIfam" id="TIGR03062">
    <property type="entry name" value="pip_yhgE_Cterm"/>
    <property type="match status" value="1"/>
</dbReference>
<dbReference type="InterPro" id="IPR017501">
    <property type="entry name" value="Phage_infect_YhgE_C"/>
</dbReference>
<organism evidence="8 9">
    <name type="scientific">Actinomadura miaoliensis</name>
    <dbReference type="NCBI Taxonomy" id="430685"/>
    <lineage>
        <taxon>Bacteria</taxon>
        <taxon>Bacillati</taxon>
        <taxon>Actinomycetota</taxon>
        <taxon>Actinomycetes</taxon>
        <taxon>Streptosporangiales</taxon>
        <taxon>Thermomonosporaceae</taxon>
        <taxon>Actinomadura</taxon>
    </lineage>
</organism>
<feature type="domain" description="ABC-2 type transporter transmembrane" evidence="7">
    <location>
        <begin position="28"/>
        <end position="162"/>
    </location>
</feature>
<dbReference type="NCBIfam" id="TIGR03061">
    <property type="entry name" value="pip_yhgE_Nterm"/>
    <property type="match status" value="1"/>
</dbReference>
<evidence type="ECO:0000259" key="7">
    <source>
        <dbReference type="Pfam" id="PF12698"/>
    </source>
</evidence>
<dbReference type="Proteomes" id="UP001500683">
    <property type="component" value="Unassembled WGS sequence"/>
</dbReference>
<dbReference type="PANTHER" id="PTHR43077:SF5">
    <property type="entry name" value="PHAGE INFECTION PROTEIN"/>
    <property type="match status" value="1"/>
</dbReference>
<feature type="transmembrane region" description="Helical" evidence="6">
    <location>
        <begin position="565"/>
        <end position="588"/>
    </location>
</feature>
<accession>A0ABP7WME0</accession>
<reference evidence="9" key="1">
    <citation type="journal article" date="2019" name="Int. J. Syst. Evol. Microbiol.">
        <title>The Global Catalogue of Microorganisms (GCM) 10K type strain sequencing project: providing services to taxonomists for standard genome sequencing and annotation.</title>
        <authorList>
            <consortium name="The Broad Institute Genomics Platform"/>
            <consortium name="The Broad Institute Genome Sequencing Center for Infectious Disease"/>
            <person name="Wu L."/>
            <person name="Ma J."/>
        </authorList>
    </citation>
    <scope>NUCLEOTIDE SEQUENCE [LARGE SCALE GENOMIC DNA]</scope>
    <source>
        <strain evidence="9">JCM 16702</strain>
    </source>
</reference>
<keyword evidence="2 6" id="KW-0812">Transmembrane</keyword>
<comment type="caution">
    <text evidence="8">The sequence shown here is derived from an EMBL/GenBank/DDBJ whole genome shotgun (WGS) entry which is preliminary data.</text>
</comment>
<dbReference type="InterPro" id="IPR013525">
    <property type="entry name" value="ABC2_TM"/>
</dbReference>
<proteinExistence type="predicted"/>
<keyword evidence="4 6" id="KW-0472">Membrane</keyword>
<feature type="transmembrane region" description="Helical" evidence="6">
    <location>
        <begin position="524"/>
        <end position="544"/>
    </location>
</feature>